<name>A0ABQ4PVB3_9PROT</name>
<keyword evidence="8 9" id="KW-0472">Membrane</keyword>
<reference evidence="11" key="1">
    <citation type="submission" date="2021-05" db="EMBL/GenBank/DDBJ databases">
        <authorList>
            <person name="Tanabe Y."/>
        </authorList>
    </citation>
    <scope>NUCLEOTIDE SEQUENCE</scope>
    <source>
        <strain evidence="11">BOTRYCO-1</strain>
    </source>
</reference>
<evidence type="ECO:0000256" key="6">
    <source>
        <dbReference type="ARBA" id="ARBA00022692"/>
    </source>
</evidence>
<dbReference type="InterPro" id="IPR005672">
    <property type="entry name" value="Phosphate_PstA"/>
</dbReference>
<evidence type="ECO:0000256" key="4">
    <source>
        <dbReference type="ARBA" id="ARBA00022448"/>
    </source>
</evidence>
<evidence type="ECO:0000256" key="2">
    <source>
        <dbReference type="ARBA" id="ARBA00007069"/>
    </source>
</evidence>
<feature type="domain" description="ABC transmembrane type-1" evidence="10">
    <location>
        <begin position="391"/>
        <end position="597"/>
    </location>
</feature>
<dbReference type="RefSeq" id="WP_320412719.1">
    <property type="nucleotide sequence ID" value="NZ_BPFZ01000005.1"/>
</dbReference>
<keyword evidence="4" id="KW-0813">Transport</keyword>
<comment type="caution">
    <text evidence="11">The sequence shown here is derived from an EMBL/GenBank/DDBJ whole genome shotgun (WGS) entry which is preliminary data.</text>
</comment>
<comment type="subcellular location">
    <subcellularLocation>
        <location evidence="9">Cell inner membrane</location>
        <topology evidence="9">Multi-pass membrane protein</topology>
    </subcellularLocation>
    <subcellularLocation>
        <location evidence="1">Cell membrane</location>
        <topology evidence="1">Multi-pass membrane protein</topology>
    </subcellularLocation>
</comment>
<dbReference type="CDD" id="cd06261">
    <property type="entry name" value="TM_PBP2"/>
    <property type="match status" value="1"/>
</dbReference>
<evidence type="ECO:0000313" key="11">
    <source>
        <dbReference type="EMBL" id="GIU66967.1"/>
    </source>
</evidence>
<dbReference type="PANTHER" id="PTHR43470">
    <property type="entry name" value="PHOSPHATE TRANSPORT SYSTEM PERMEASE PROTEIN PSTA-RELATED"/>
    <property type="match status" value="1"/>
</dbReference>
<dbReference type="Gene3D" id="1.10.3720.10">
    <property type="entry name" value="MetI-like"/>
    <property type="match status" value="1"/>
</dbReference>
<evidence type="ECO:0000256" key="8">
    <source>
        <dbReference type="ARBA" id="ARBA00023136"/>
    </source>
</evidence>
<dbReference type="EMBL" id="BPFZ01000005">
    <property type="protein sequence ID" value="GIU66967.1"/>
    <property type="molecule type" value="Genomic_DNA"/>
</dbReference>
<evidence type="ECO:0000256" key="5">
    <source>
        <dbReference type="ARBA" id="ARBA00022475"/>
    </source>
</evidence>
<feature type="transmembrane region" description="Helical" evidence="9">
    <location>
        <begin position="436"/>
        <end position="458"/>
    </location>
</feature>
<evidence type="ECO:0000256" key="1">
    <source>
        <dbReference type="ARBA" id="ARBA00004651"/>
    </source>
</evidence>
<dbReference type="PANTHER" id="PTHR43470:SF5">
    <property type="entry name" value="PHOSPHATE TRANSPORT SYSTEM PERMEASE PROTEIN PSTA"/>
    <property type="match status" value="1"/>
</dbReference>
<dbReference type="InterPro" id="IPR035906">
    <property type="entry name" value="MetI-like_sf"/>
</dbReference>
<keyword evidence="7 9" id="KW-1133">Transmembrane helix</keyword>
<dbReference type="PROSITE" id="PS50928">
    <property type="entry name" value="ABC_TM1"/>
    <property type="match status" value="1"/>
</dbReference>
<keyword evidence="12" id="KW-1185">Reference proteome</keyword>
<dbReference type="Pfam" id="PF11812">
    <property type="entry name" value="DUF3333"/>
    <property type="match status" value="1"/>
</dbReference>
<feature type="transmembrane region" description="Helical" evidence="9">
    <location>
        <begin position="464"/>
        <end position="486"/>
    </location>
</feature>
<dbReference type="InterPro" id="IPR024573">
    <property type="entry name" value="DUF3333"/>
</dbReference>
<evidence type="ECO:0000256" key="7">
    <source>
        <dbReference type="ARBA" id="ARBA00022989"/>
    </source>
</evidence>
<protein>
    <recommendedName>
        <fullName evidence="3 9">Phosphate transport system permease protein PstA</fullName>
    </recommendedName>
</protein>
<dbReference type="Pfam" id="PF00528">
    <property type="entry name" value="BPD_transp_1"/>
    <property type="match status" value="1"/>
</dbReference>
<feature type="transmembrane region" description="Helical" evidence="9">
    <location>
        <begin position="581"/>
        <end position="601"/>
    </location>
</feature>
<feature type="transmembrane region" description="Helical" evidence="9">
    <location>
        <begin position="507"/>
        <end position="532"/>
    </location>
</feature>
<reference evidence="11" key="2">
    <citation type="journal article" date="2023" name="ISME Commun">
        <title>Characterization of a bloom-associated alphaproteobacterial lineage, 'Candidatus Phycosocius': insights into freshwater algal-bacterial interactions.</title>
        <authorList>
            <person name="Tanabe Y."/>
            <person name="Yamaguchi H."/>
            <person name="Yoshida M."/>
            <person name="Kai A."/>
            <person name="Okazaki Y."/>
        </authorList>
    </citation>
    <scope>NUCLEOTIDE SEQUENCE</scope>
    <source>
        <strain evidence="11">BOTRYCO-1</strain>
    </source>
</reference>
<evidence type="ECO:0000313" key="12">
    <source>
        <dbReference type="Proteomes" id="UP001161064"/>
    </source>
</evidence>
<feature type="transmembrane region" description="Helical" evidence="9">
    <location>
        <begin position="32"/>
        <end position="53"/>
    </location>
</feature>
<comment type="similarity">
    <text evidence="2 9">Belongs to the binding-protein-dependent transport system permease family. CysTW subfamily.</text>
</comment>
<feature type="transmembrane region" description="Helical" evidence="9">
    <location>
        <begin position="384"/>
        <end position="415"/>
    </location>
</feature>
<sequence length="609" mass="65495">MSELLTQSRTAVRDLVNRQIKRRHRAEIRSRWFGFAMVSIAIIGCILLLLSVLTQSIPALTEYRIHLRLDVQAQKADPIGKRIPDDIRAEGNFYGLVQDALMKRFPTAEADGKLDDLFDIVTSLAAVPIGRTIAADPSVIGKTLDVSLPINDDLDLFLKGAYGKTRLSMGSTPLTSTLLADGTYKLSGFGEPFALPVANLRQDLKSATASLLTGLAAKEHRLEVALPQSAALKAQAIQLKASGAEGIIATQTLADEAQTLVDTLRGEIDQDRATILAYQNAMKGQGGDIMLNDDKPSILVEIGKTTYKLTSIAPGSALGIRIVGPAHLATSPVWQTVQIATPQNDRVVSDEVIAFGRQLQADKVIRAAFNTTIFTRSDSNEPELAGILSALVGTILTLLITFVTAVPIGVATAIYMEEFAPKNAITDFIEVNINNLAAVPSIVFGLLGFAVFLTILNMPRSAPIVGGTVLTLMSLPVIIIASRAALKAVPPSIREAALGVGASKMQAIFHHVLPLAMPGIMTGSILAMAHALGETAPLLLIGMVAFIADVPTSFTDSATVLPVEIFMWAGRPERAWEPRTALAILLLLFFMVLMNAVAIFLRRKFERRW</sequence>
<dbReference type="Proteomes" id="UP001161064">
    <property type="component" value="Unassembled WGS sequence"/>
</dbReference>
<proteinExistence type="inferred from homology"/>
<evidence type="ECO:0000256" key="3">
    <source>
        <dbReference type="ARBA" id="ARBA00016864"/>
    </source>
</evidence>
<dbReference type="SUPFAM" id="SSF161098">
    <property type="entry name" value="MetI-like"/>
    <property type="match status" value="1"/>
</dbReference>
<dbReference type="InterPro" id="IPR000515">
    <property type="entry name" value="MetI-like"/>
</dbReference>
<evidence type="ECO:0000256" key="9">
    <source>
        <dbReference type="RuleBase" id="RU363043"/>
    </source>
</evidence>
<organism evidence="11 12">
    <name type="scientific">Candidatus Phycosocius spiralis</name>
    <dbReference type="NCBI Taxonomy" id="2815099"/>
    <lineage>
        <taxon>Bacteria</taxon>
        <taxon>Pseudomonadati</taxon>
        <taxon>Pseudomonadota</taxon>
        <taxon>Alphaproteobacteria</taxon>
        <taxon>Caulobacterales</taxon>
        <taxon>Caulobacterales incertae sedis</taxon>
        <taxon>Candidatus Phycosocius</taxon>
    </lineage>
</organism>
<dbReference type="NCBIfam" id="TIGR00974">
    <property type="entry name" value="3a0107s02c"/>
    <property type="match status" value="1"/>
</dbReference>
<accession>A0ABQ4PVB3</accession>
<evidence type="ECO:0000259" key="10">
    <source>
        <dbReference type="PROSITE" id="PS50928"/>
    </source>
</evidence>
<keyword evidence="5 9" id="KW-1003">Cell membrane</keyword>
<keyword evidence="6 9" id="KW-0812">Transmembrane</keyword>
<gene>
    <name evidence="11" type="ORF">PsB1_1121</name>
</gene>